<reference evidence="3" key="1">
    <citation type="journal article" date="2019" name="Int. J. Syst. Evol. Microbiol.">
        <title>The Global Catalogue of Microorganisms (GCM) 10K type strain sequencing project: providing services to taxonomists for standard genome sequencing and annotation.</title>
        <authorList>
            <consortium name="The Broad Institute Genomics Platform"/>
            <consortium name="The Broad Institute Genome Sequencing Center for Infectious Disease"/>
            <person name="Wu L."/>
            <person name="Ma J."/>
        </authorList>
    </citation>
    <scope>NUCLEOTIDE SEQUENCE [LARGE SCALE GENOMIC DNA]</scope>
    <source>
        <strain evidence="3">CGMCC 4.1469</strain>
    </source>
</reference>
<dbReference type="InterPro" id="IPR025641">
    <property type="entry name" value="DUF4340"/>
</dbReference>
<dbReference type="EMBL" id="JBHSMQ010000010">
    <property type="protein sequence ID" value="MFC5457490.1"/>
    <property type="molecule type" value="Genomic_DNA"/>
</dbReference>
<sequence>MSARTTLLLFLLVAAMGAIILGIERYFPSAIDTREVRRGPSRFENDKVTRIEILTAENVPLTLVRDGGAWRIEAPYEDLADPQKVAALILTLNGVEWIQRVHRQEYDEAEWQKTGLDKPRFKVRLLAGDAPVYECWFGSPAPVENSLFIGIPDPGSGEPAWYVAKSEAPMVLQIPAAAWRDPKLLRLPAEVITSITLSQPSGQIVLTRENEHAPWLVEKPLKTRGGKERITELLSAILNIEITEAKDVTTAAKEEAQATRADEIKVTIESKARGKSYEFTLKKPADEKQAVTTATTAYRKPAFTVVAKNLLSLWVSPNALRDHLLAQIDGERLDFLTITSKTHPEIHLRNEGGSWYLQRHGNWEPANGERVARCLGALNTYEILQFAADSAADLKPFGLDDPFQTVTWTPQREKPVKLMFGHNAESTQFFAKYESEPFVYRIDASLLPSLPTDGIKWKGLGALRFTTFALRRITMSQGAYSPIILDYNPVTAEWKATRGGRDATAELDRVKADQLAANLARFTVQDWAADRTDALQALKTPFLTIQIVLGEPGRTDGPVREIEILFSPTQPNASTAFYFGQIKNDPDIFYITNSALLQIAGINVFKPKQAK</sequence>
<dbReference type="Proteomes" id="UP001596052">
    <property type="component" value="Unassembled WGS sequence"/>
</dbReference>
<gene>
    <name evidence="2" type="ORF">ACFQDI_21665</name>
</gene>
<comment type="caution">
    <text evidence="2">The sequence shown here is derived from an EMBL/GenBank/DDBJ whole genome shotgun (WGS) entry which is preliminary data.</text>
</comment>
<proteinExistence type="predicted"/>
<name>A0ABW0KVF2_9BACT</name>
<protein>
    <submittedName>
        <fullName evidence="2">DUF4340 domain-containing protein</fullName>
    </submittedName>
</protein>
<dbReference type="RefSeq" id="WP_377170847.1">
    <property type="nucleotide sequence ID" value="NZ_JBHSMQ010000010.1"/>
</dbReference>
<accession>A0ABW0KVF2</accession>
<feature type="domain" description="DUF4340" evidence="1">
    <location>
        <begin position="355"/>
        <end position="533"/>
    </location>
</feature>
<evidence type="ECO:0000313" key="2">
    <source>
        <dbReference type="EMBL" id="MFC5457490.1"/>
    </source>
</evidence>
<evidence type="ECO:0000259" key="1">
    <source>
        <dbReference type="Pfam" id="PF14238"/>
    </source>
</evidence>
<feature type="domain" description="DUF4340" evidence="1">
    <location>
        <begin position="70"/>
        <end position="253"/>
    </location>
</feature>
<dbReference type="Pfam" id="PF14238">
    <property type="entry name" value="DUF4340"/>
    <property type="match status" value="2"/>
</dbReference>
<keyword evidence="3" id="KW-1185">Reference proteome</keyword>
<organism evidence="2 3">
    <name type="scientific">Prosthecobacter fluviatilis</name>
    <dbReference type="NCBI Taxonomy" id="445931"/>
    <lineage>
        <taxon>Bacteria</taxon>
        <taxon>Pseudomonadati</taxon>
        <taxon>Verrucomicrobiota</taxon>
        <taxon>Verrucomicrobiia</taxon>
        <taxon>Verrucomicrobiales</taxon>
        <taxon>Verrucomicrobiaceae</taxon>
        <taxon>Prosthecobacter</taxon>
    </lineage>
</organism>
<evidence type="ECO:0000313" key="3">
    <source>
        <dbReference type="Proteomes" id="UP001596052"/>
    </source>
</evidence>